<dbReference type="EMBL" id="FOKQ01000001">
    <property type="protein sequence ID" value="SFB66255.1"/>
    <property type="molecule type" value="Genomic_DNA"/>
</dbReference>
<protein>
    <submittedName>
        <fullName evidence="1">Uncharacterized protein</fullName>
    </submittedName>
</protein>
<gene>
    <name evidence="1" type="ORF">SAMN02910406_00011</name>
</gene>
<dbReference type="AlphaFoldDB" id="A0A1I1CU87"/>
<sequence>MTRDEAIEQIAETQGGQALAAVIAKGYDDNTISVIAAADKKKAKVFTDTMYSAETVDTLTKAYSEKIIDGADLLHVMRYSTFRNGNEVDVKKYIECIKGGGMSRKTATNIFVADNYESEDFDALANKVKSGAYFPTKYGTLSLSYEVARVLFKLKVPLRASRKGHIPSGVINVEDSIRYGDCIRGGSTKLVQTICEYMSKDDWNSFYKYLVSKENEDISSEDVEKYYSEFKAAPVRSKKR</sequence>
<accession>A0A1I1CU87</accession>
<reference evidence="1 2" key="1">
    <citation type="submission" date="2016-10" db="EMBL/GenBank/DDBJ databases">
        <authorList>
            <person name="de Groot N.N."/>
        </authorList>
    </citation>
    <scope>NUCLEOTIDE SEQUENCE [LARGE SCALE GENOMIC DNA]</scope>
    <source>
        <strain evidence="1 2">AR67</strain>
    </source>
</reference>
<evidence type="ECO:0000313" key="1">
    <source>
        <dbReference type="EMBL" id="SFB66255.1"/>
    </source>
</evidence>
<dbReference type="Proteomes" id="UP000182192">
    <property type="component" value="Unassembled WGS sequence"/>
</dbReference>
<name>A0A1I1CU87_RUMAL</name>
<evidence type="ECO:0000313" key="2">
    <source>
        <dbReference type="Proteomes" id="UP000182192"/>
    </source>
</evidence>
<dbReference type="OrthoDB" id="9876242at2"/>
<proteinExistence type="predicted"/>
<dbReference type="RefSeq" id="WP_074959449.1">
    <property type="nucleotide sequence ID" value="NZ_FOKQ01000001.1"/>
</dbReference>
<organism evidence="1 2">
    <name type="scientific">Ruminococcus albus</name>
    <dbReference type="NCBI Taxonomy" id="1264"/>
    <lineage>
        <taxon>Bacteria</taxon>
        <taxon>Bacillati</taxon>
        <taxon>Bacillota</taxon>
        <taxon>Clostridia</taxon>
        <taxon>Eubacteriales</taxon>
        <taxon>Oscillospiraceae</taxon>
        <taxon>Ruminococcus</taxon>
    </lineage>
</organism>